<dbReference type="PANTHER" id="PTHR37984:SF12">
    <property type="entry name" value="RIBONUCLEASE H"/>
    <property type="match status" value="1"/>
</dbReference>
<dbReference type="InterPro" id="IPR001584">
    <property type="entry name" value="Integrase_cat-core"/>
</dbReference>
<comment type="caution">
    <text evidence="4">The sequence shown here is derived from an EMBL/GenBank/DDBJ whole genome shotgun (WGS) entry which is preliminary data.</text>
</comment>
<accession>A0AAQ4CXU2</accession>
<dbReference type="InterPro" id="IPR050951">
    <property type="entry name" value="Retrovirus_Pol_polyprotein"/>
</dbReference>
<gene>
    <name evidence="4" type="ORF">V5799_002265</name>
</gene>
<dbReference type="PROSITE" id="PS50994">
    <property type="entry name" value="INTEGRASE"/>
    <property type="match status" value="1"/>
</dbReference>
<dbReference type="GO" id="GO:0003964">
    <property type="term" value="F:RNA-directed DNA polymerase activity"/>
    <property type="evidence" value="ECO:0007669"/>
    <property type="project" value="UniProtKB-EC"/>
</dbReference>
<dbReference type="Gene3D" id="1.10.340.70">
    <property type="match status" value="1"/>
</dbReference>
<dbReference type="PANTHER" id="PTHR37984">
    <property type="entry name" value="PROTEIN CBG26694"/>
    <property type="match status" value="1"/>
</dbReference>
<dbReference type="EMBL" id="JARKHS020036787">
    <property type="protein sequence ID" value="KAK8755032.1"/>
    <property type="molecule type" value="Genomic_DNA"/>
</dbReference>
<dbReference type="SUPFAM" id="SSF53098">
    <property type="entry name" value="Ribonuclease H-like"/>
    <property type="match status" value="1"/>
</dbReference>
<sequence length="430" mass="47776">MWAGTELRDPVLKPYANRTTQMSVQENCILLGSRVVIPSTLQPQVLRLLHEGHPGISKMKAVARSHVWWSTLDEHITNTVRGCCVCQENQRTARPVAMTPWPYPEKPWSRIHIDFAGPLKNRYLLIVTDVFSKWIEVVPVTTPSADATIPCLRTMFAAHGLPDVIVSDNGPAFVSASFREFLQRNGIKHVLTPPYHPASNGAAERAVQTIKAKLKKAVGGSFDCQLARVLLNYRSTPHETTGCSPAELMMGRKLKTALTLLRPDMRCTVLTRQLKQKVAHEQHAHRTPLVQPGDSVYARNFRDGPPWFPAMVTATSGDHIADVTLPDGRSWRRHQEHLRHDFSATEVSPPAAAKHQVGTRDVSADDQQTSAMQSHLNAGSEDGSVQHEAPPRDNSALGVPVDPELPKCEPQTPPLRRSSRARRPNVRYSP</sequence>
<evidence type="ECO:0000256" key="2">
    <source>
        <dbReference type="SAM" id="MobiDB-lite"/>
    </source>
</evidence>
<evidence type="ECO:0000313" key="5">
    <source>
        <dbReference type="Proteomes" id="UP001321473"/>
    </source>
</evidence>
<dbReference type="FunFam" id="3.30.420.10:FF:000063">
    <property type="entry name" value="Retrovirus-related Pol polyprotein from transposon 297-like Protein"/>
    <property type="match status" value="1"/>
</dbReference>
<feature type="domain" description="Integrase catalytic" evidence="3">
    <location>
        <begin position="103"/>
        <end position="253"/>
    </location>
</feature>
<evidence type="ECO:0000256" key="1">
    <source>
        <dbReference type="ARBA" id="ARBA00012493"/>
    </source>
</evidence>
<protein>
    <recommendedName>
        <fullName evidence="1">RNA-directed DNA polymerase</fullName>
        <ecNumber evidence="1">2.7.7.49</ecNumber>
    </recommendedName>
</protein>
<dbReference type="InterPro" id="IPR012337">
    <property type="entry name" value="RNaseH-like_sf"/>
</dbReference>
<dbReference type="Pfam" id="PF00665">
    <property type="entry name" value="rve"/>
    <property type="match status" value="1"/>
</dbReference>
<keyword evidence="5" id="KW-1185">Reference proteome</keyword>
<feature type="compositionally biased region" description="Polar residues" evidence="2">
    <location>
        <begin position="365"/>
        <end position="377"/>
    </location>
</feature>
<dbReference type="EC" id="2.7.7.49" evidence="1"/>
<evidence type="ECO:0000259" key="3">
    <source>
        <dbReference type="PROSITE" id="PS50994"/>
    </source>
</evidence>
<dbReference type="Pfam" id="PF17921">
    <property type="entry name" value="Integrase_H2C2"/>
    <property type="match status" value="1"/>
</dbReference>
<dbReference type="GO" id="GO:0015074">
    <property type="term" value="P:DNA integration"/>
    <property type="evidence" value="ECO:0007669"/>
    <property type="project" value="InterPro"/>
</dbReference>
<feature type="region of interest" description="Disordered" evidence="2">
    <location>
        <begin position="341"/>
        <end position="430"/>
    </location>
</feature>
<dbReference type="InterPro" id="IPR036397">
    <property type="entry name" value="RNaseH_sf"/>
</dbReference>
<dbReference type="Gene3D" id="3.30.420.10">
    <property type="entry name" value="Ribonuclease H-like superfamily/Ribonuclease H"/>
    <property type="match status" value="1"/>
</dbReference>
<organism evidence="4 5">
    <name type="scientific">Amblyomma americanum</name>
    <name type="common">Lone star tick</name>
    <dbReference type="NCBI Taxonomy" id="6943"/>
    <lineage>
        <taxon>Eukaryota</taxon>
        <taxon>Metazoa</taxon>
        <taxon>Ecdysozoa</taxon>
        <taxon>Arthropoda</taxon>
        <taxon>Chelicerata</taxon>
        <taxon>Arachnida</taxon>
        <taxon>Acari</taxon>
        <taxon>Parasitiformes</taxon>
        <taxon>Ixodida</taxon>
        <taxon>Ixodoidea</taxon>
        <taxon>Ixodidae</taxon>
        <taxon>Amblyomminae</taxon>
        <taxon>Amblyomma</taxon>
    </lineage>
</organism>
<evidence type="ECO:0000313" key="4">
    <source>
        <dbReference type="EMBL" id="KAK8755032.1"/>
    </source>
</evidence>
<dbReference type="AlphaFoldDB" id="A0AAQ4CXU2"/>
<proteinExistence type="predicted"/>
<dbReference type="GO" id="GO:0003676">
    <property type="term" value="F:nucleic acid binding"/>
    <property type="evidence" value="ECO:0007669"/>
    <property type="project" value="InterPro"/>
</dbReference>
<name>A0AAQ4CXU2_AMBAM</name>
<dbReference type="InterPro" id="IPR041588">
    <property type="entry name" value="Integrase_H2C2"/>
</dbReference>
<reference evidence="4 5" key="1">
    <citation type="journal article" date="2023" name="Arcadia Sci">
        <title>De novo assembly of a long-read Amblyomma americanum tick genome.</title>
        <authorList>
            <person name="Chou S."/>
            <person name="Poskanzer K.E."/>
            <person name="Rollins M."/>
            <person name="Thuy-Boun P.S."/>
        </authorList>
    </citation>
    <scope>NUCLEOTIDE SEQUENCE [LARGE SCALE GENOMIC DNA]</scope>
    <source>
        <strain evidence="4">F_SG_1</strain>
        <tissue evidence="4">Salivary glands</tissue>
    </source>
</reference>
<dbReference type="Proteomes" id="UP001321473">
    <property type="component" value="Unassembled WGS sequence"/>
</dbReference>
<feature type="compositionally biased region" description="Basic residues" evidence="2">
    <location>
        <begin position="417"/>
        <end position="430"/>
    </location>
</feature>
<dbReference type="FunFam" id="1.10.340.70:FF:000003">
    <property type="entry name" value="Protein CBG25708"/>
    <property type="match status" value="1"/>
</dbReference>